<evidence type="ECO:0000256" key="1">
    <source>
        <dbReference type="SAM" id="MobiDB-lite"/>
    </source>
</evidence>
<dbReference type="InParanoid" id="M3YM74"/>
<dbReference type="EMBL" id="AEYP01012566">
    <property type="status" value="NOT_ANNOTATED_CDS"/>
    <property type="molecule type" value="Genomic_DNA"/>
</dbReference>
<organism evidence="2">
    <name type="scientific">Mustela putorius furo</name>
    <name type="common">European domestic ferret</name>
    <name type="synonym">Mustela furo</name>
    <dbReference type="NCBI Taxonomy" id="9669"/>
    <lineage>
        <taxon>Eukaryota</taxon>
        <taxon>Metazoa</taxon>
        <taxon>Chordata</taxon>
        <taxon>Craniata</taxon>
        <taxon>Vertebrata</taxon>
        <taxon>Euteleostomi</taxon>
        <taxon>Mammalia</taxon>
        <taxon>Eutheria</taxon>
        <taxon>Laurasiatheria</taxon>
        <taxon>Carnivora</taxon>
        <taxon>Caniformia</taxon>
        <taxon>Musteloidea</taxon>
        <taxon>Mustelidae</taxon>
        <taxon>Mustelinae</taxon>
        <taxon>Mustela</taxon>
    </lineage>
</organism>
<dbReference type="Ensembl" id="ENSMPUT00000012632.1">
    <property type="protein sequence ID" value="ENSMPUP00000012431.1"/>
    <property type="gene ID" value="ENSMPUG00000012525.1"/>
</dbReference>
<evidence type="ECO:0000313" key="2">
    <source>
        <dbReference type="Ensembl" id="ENSMPUP00000012431.1"/>
    </source>
</evidence>
<reference evidence="2" key="1">
    <citation type="submission" date="2024-06" db="UniProtKB">
        <authorList>
            <consortium name="Ensembl"/>
        </authorList>
    </citation>
    <scope>IDENTIFICATION</scope>
</reference>
<proteinExistence type="predicted"/>
<protein>
    <submittedName>
        <fullName evidence="2">Uncharacterized protein</fullName>
    </submittedName>
</protein>
<sequence>MPQEGRTRQPSQGPLLSDSPCVSVARAQPPAPTPGHQTHTDPQDGPLRPSRSPSTHRTQRLLVSLEIAGATCPVPRQDRTLVQTSLPAPPSARVAPAGTAILGTAGWQVAPRGGAV</sequence>
<dbReference type="HOGENOM" id="CLU_2102510_0_0_1"/>
<feature type="region of interest" description="Disordered" evidence="1">
    <location>
        <begin position="1"/>
        <end position="58"/>
    </location>
</feature>
<dbReference type="AlphaFoldDB" id="M3YM74"/>
<name>M3YM74_MUSPF</name>
<accession>M3YM74</accession>